<comment type="caution">
    <text evidence="4">The sequence shown here is derived from an EMBL/GenBank/DDBJ whole genome shotgun (WGS) entry which is preliminary data.</text>
</comment>
<feature type="domain" description="Putative E3 ubiquitin-protein ligase LIN ARM-like" evidence="2">
    <location>
        <begin position="395"/>
        <end position="530"/>
    </location>
</feature>
<name>A0A7J7P1P4_9MAGN</name>
<dbReference type="PANTHER" id="PTHR35549">
    <property type="entry name" value="OS04G0584500 PROTEIN"/>
    <property type="match status" value="1"/>
</dbReference>
<keyword evidence="5" id="KW-1185">Reference proteome</keyword>
<gene>
    <name evidence="4" type="ORF">GIB67_028450</name>
</gene>
<dbReference type="InterPro" id="IPR056514">
    <property type="entry name" value="ARM_LIN_2nd"/>
</dbReference>
<evidence type="ECO:0000313" key="4">
    <source>
        <dbReference type="EMBL" id="KAF6173152.1"/>
    </source>
</evidence>
<evidence type="ECO:0000259" key="3">
    <source>
        <dbReference type="Pfam" id="PF23654"/>
    </source>
</evidence>
<accession>A0A7J7P1P4</accession>
<dbReference type="Pfam" id="PF23568">
    <property type="entry name" value="ARM_LIN"/>
    <property type="match status" value="1"/>
</dbReference>
<dbReference type="InterPro" id="IPR016024">
    <property type="entry name" value="ARM-type_fold"/>
</dbReference>
<feature type="domain" description="Putative E3 ubiquitin-protein ligase LIN ARM repeats" evidence="3">
    <location>
        <begin position="219"/>
        <end position="282"/>
    </location>
</feature>
<evidence type="ECO:0000313" key="5">
    <source>
        <dbReference type="Proteomes" id="UP000541444"/>
    </source>
</evidence>
<dbReference type="PANTHER" id="PTHR35549:SF3">
    <property type="entry name" value="E3 UBIQUITIN-PROTEIN LIGASE LIN"/>
    <property type="match status" value="1"/>
</dbReference>
<dbReference type="InterPro" id="IPR055566">
    <property type="entry name" value="ARM_LIN"/>
</dbReference>
<dbReference type="Pfam" id="PF23654">
    <property type="entry name" value="ARM_LIN_2nd"/>
    <property type="match status" value="1"/>
</dbReference>
<proteinExistence type="predicted"/>
<dbReference type="AlphaFoldDB" id="A0A7J7P1P4"/>
<dbReference type="InterPro" id="IPR011989">
    <property type="entry name" value="ARM-like"/>
</dbReference>
<dbReference type="OrthoDB" id="635642at2759"/>
<protein>
    <submittedName>
        <fullName evidence="4">Uncharacterized protein</fullName>
    </submittedName>
</protein>
<dbReference type="EMBL" id="JACGCM010000354">
    <property type="protein sequence ID" value="KAF6173152.1"/>
    <property type="molecule type" value="Genomic_DNA"/>
</dbReference>
<reference evidence="4 5" key="1">
    <citation type="journal article" date="2020" name="IScience">
        <title>Genome Sequencing of the Endangered Kingdonia uniflora (Circaeasteraceae, Ranunculales) Reveals Potential Mechanisms of Evolutionary Specialization.</title>
        <authorList>
            <person name="Sun Y."/>
            <person name="Deng T."/>
            <person name="Zhang A."/>
            <person name="Moore M.J."/>
            <person name="Landis J.B."/>
            <person name="Lin N."/>
            <person name="Zhang H."/>
            <person name="Zhang X."/>
            <person name="Huang J."/>
            <person name="Zhang X."/>
            <person name="Sun H."/>
            <person name="Wang H."/>
        </authorList>
    </citation>
    <scope>NUCLEOTIDE SEQUENCE [LARGE SCALE GENOMIC DNA]</scope>
    <source>
        <strain evidence="4">TB1705</strain>
        <tissue evidence="4">Leaf</tissue>
    </source>
</reference>
<organism evidence="4 5">
    <name type="scientific">Kingdonia uniflora</name>
    <dbReference type="NCBI Taxonomy" id="39325"/>
    <lineage>
        <taxon>Eukaryota</taxon>
        <taxon>Viridiplantae</taxon>
        <taxon>Streptophyta</taxon>
        <taxon>Embryophyta</taxon>
        <taxon>Tracheophyta</taxon>
        <taxon>Spermatophyta</taxon>
        <taxon>Magnoliopsida</taxon>
        <taxon>Ranunculales</taxon>
        <taxon>Circaeasteraceae</taxon>
        <taxon>Kingdonia</taxon>
    </lineage>
</organism>
<sequence length="585" mass="66182">MLDSSKKVSDAAIDEVAVKEVISILSGYIGKYSKDEVEVITSSIYVNDERERRMKNVNKGFEDRMDMGTKQFALYYKEWLKTSNTKAPPIPHVSLPTNGFAARRLSKSFSLRPSIDKNLYHAVFGISHDRRTQSIELENYSDGIRADTCDSEEEEKIKPGSYAHNGKEIHRRLSSQNYKKSNYLQFLFCQSEPATSFLQRSQSAKNDAITMQENVHFLSSNLSDAVTAICSSDNLADCEIAIRVVAKGWLISHGDPLIETLLSKALVIEGMLVVFLTSKDDEPKQNHMLSIKWVPLVLRVLEFGEKFPTLFTVRCNSKDAAFYFLDHLLTGFDVDRNFENAKEVVSLGGLSFLVRKLDMGDVHERRNAALLLSSCIQADGRCRHYIAININKLSLLKLFVLEKRTQITEFLHELKNGGGCLNTMHLLFTYLQCAPLEQRPLVAAIFLQLDLLGDPLEASLYREEIVDAFIQALDCETCNEKVQEQAARALLLVGGRFSYLGEALTEEWLLKKAGFDKISEDSFNGKDIDVVTDSQLICASNRRYTLNLTKINLLIIHFPFPWKDVKVSVTKREGIMIPRMTDSEV</sequence>
<dbReference type="InterPro" id="IPR056512">
    <property type="entry name" value="LIN_N"/>
</dbReference>
<feature type="domain" description="Putative E3 ubiquitin-protein ligase LIN N-terminal" evidence="1">
    <location>
        <begin position="40"/>
        <end position="96"/>
    </location>
</feature>
<dbReference type="Pfam" id="PF23628">
    <property type="entry name" value="ARM_LIN_C"/>
    <property type="match status" value="1"/>
</dbReference>
<evidence type="ECO:0000259" key="1">
    <source>
        <dbReference type="Pfam" id="PF23568"/>
    </source>
</evidence>
<dbReference type="SUPFAM" id="SSF48371">
    <property type="entry name" value="ARM repeat"/>
    <property type="match status" value="1"/>
</dbReference>
<dbReference type="Proteomes" id="UP000541444">
    <property type="component" value="Unassembled WGS sequence"/>
</dbReference>
<dbReference type="Gene3D" id="1.25.10.10">
    <property type="entry name" value="Leucine-rich Repeat Variant"/>
    <property type="match status" value="1"/>
</dbReference>
<evidence type="ECO:0000259" key="2">
    <source>
        <dbReference type="Pfam" id="PF23628"/>
    </source>
</evidence>